<keyword evidence="3" id="KW-1185">Reference proteome</keyword>
<evidence type="ECO:0000313" key="3">
    <source>
        <dbReference type="Proteomes" id="UP000298180"/>
    </source>
</evidence>
<dbReference type="EMBL" id="SMLM01000004">
    <property type="protein sequence ID" value="TFY99443.1"/>
    <property type="molecule type" value="Genomic_DNA"/>
</dbReference>
<gene>
    <name evidence="2" type="ORF">EZ313_21735</name>
</gene>
<feature type="compositionally biased region" description="Basic residues" evidence="1">
    <location>
        <begin position="135"/>
        <end position="144"/>
    </location>
</feature>
<accession>A0A4Z0BM04</accession>
<dbReference type="RefSeq" id="WP_135265668.1">
    <property type="nucleotide sequence ID" value="NZ_SMLM01000004.1"/>
</dbReference>
<dbReference type="Pfam" id="PF05973">
    <property type="entry name" value="Gp49"/>
    <property type="match status" value="1"/>
</dbReference>
<dbReference type="InterPro" id="IPR009241">
    <property type="entry name" value="HigB-like"/>
</dbReference>
<dbReference type="OrthoDB" id="330810at2"/>
<name>A0A4Z0BM04_9BURK</name>
<reference evidence="2 3" key="1">
    <citation type="submission" date="2019-03" db="EMBL/GenBank/DDBJ databases">
        <title>Ramlibacter henchirensis DSM 14656, whole genome shotgun sequence.</title>
        <authorList>
            <person name="Zhang X."/>
            <person name="Feng G."/>
            <person name="Zhu H."/>
        </authorList>
    </citation>
    <scope>NUCLEOTIDE SEQUENCE [LARGE SCALE GENOMIC DNA]</scope>
    <source>
        <strain evidence="2 3">DSM 14656</strain>
    </source>
</reference>
<sequence>MDTEQKKALLAAVTALEARGPAAGRPLVGTLRNGRHPNMKELRYDAHGKTQVWRAVFAFDPQRNAIVLVAGEKQGGAEEQFYRDLLRKANKRFDSHLGNFASDQEQRNGEKTERPDGRALGRGSPRRPAAGPPAHPRHGRRGTS</sequence>
<dbReference type="AlphaFoldDB" id="A0A4Z0BM04"/>
<feature type="region of interest" description="Disordered" evidence="1">
    <location>
        <begin position="96"/>
        <end position="144"/>
    </location>
</feature>
<evidence type="ECO:0000256" key="1">
    <source>
        <dbReference type="SAM" id="MobiDB-lite"/>
    </source>
</evidence>
<dbReference type="Proteomes" id="UP000298180">
    <property type="component" value="Unassembled WGS sequence"/>
</dbReference>
<evidence type="ECO:0000313" key="2">
    <source>
        <dbReference type="EMBL" id="TFY99443.1"/>
    </source>
</evidence>
<proteinExistence type="predicted"/>
<feature type="compositionally biased region" description="Basic and acidic residues" evidence="1">
    <location>
        <begin position="104"/>
        <end position="119"/>
    </location>
</feature>
<organism evidence="2 3">
    <name type="scientific">Ramlibacter henchirensis</name>
    <dbReference type="NCBI Taxonomy" id="204072"/>
    <lineage>
        <taxon>Bacteria</taxon>
        <taxon>Pseudomonadati</taxon>
        <taxon>Pseudomonadota</taxon>
        <taxon>Betaproteobacteria</taxon>
        <taxon>Burkholderiales</taxon>
        <taxon>Comamonadaceae</taxon>
        <taxon>Ramlibacter</taxon>
    </lineage>
</organism>
<comment type="caution">
    <text evidence="2">The sequence shown here is derived from an EMBL/GenBank/DDBJ whole genome shotgun (WGS) entry which is preliminary data.</text>
</comment>
<protein>
    <submittedName>
        <fullName evidence="2">Addiction module toxin RelE</fullName>
    </submittedName>
</protein>